<dbReference type="Pfam" id="PF13649">
    <property type="entry name" value="Methyltransf_25"/>
    <property type="match status" value="1"/>
</dbReference>
<proteinExistence type="predicted"/>
<name>A0A2N6JUX8_FISMU</name>
<reference evidence="2 3" key="1">
    <citation type="submission" date="2017-08" db="EMBL/GenBank/DDBJ databases">
        <title>Genomes of Fischerella (Mastigocladus) sp. strains.</title>
        <authorList>
            <person name="Miller S.R."/>
        </authorList>
    </citation>
    <scope>NUCLEOTIDE SEQUENCE [LARGE SCALE GENOMIC DNA]</scope>
    <source>
        <strain evidence="2 3">CCMEE 5323</strain>
    </source>
</reference>
<dbReference type="CDD" id="cd02440">
    <property type="entry name" value="AdoMet_MTases"/>
    <property type="match status" value="1"/>
</dbReference>
<dbReference type="InterPro" id="IPR029063">
    <property type="entry name" value="SAM-dependent_MTases_sf"/>
</dbReference>
<dbReference type="GO" id="GO:0008168">
    <property type="term" value="F:methyltransferase activity"/>
    <property type="evidence" value="ECO:0007669"/>
    <property type="project" value="UniProtKB-KW"/>
</dbReference>
<evidence type="ECO:0000313" key="3">
    <source>
        <dbReference type="Proteomes" id="UP000235036"/>
    </source>
</evidence>
<keyword evidence="3" id="KW-1185">Reference proteome</keyword>
<protein>
    <submittedName>
        <fullName evidence="2">Class I SAM-dependent methyltransferase</fullName>
    </submittedName>
</protein>
<dbReference type="EMBL" id="NRQW01000692">
    <property type="protein sequence ID" value="PLZ82368.1"/>
    <property type="molecule type" value="Genomic_DNA"/>
</dbReference>
<comment type="caution">
    <text evidence="2">The sequence shown here is derived from an EMBL/GenBank/DDBJ whole genome shotgun (WGS) entry which is preliminary data.</text>
</comment>
<feature type="domain" description="Methyltransferase" evidence="1">
    <location>
        <begin position="185"/>
        <end position="282"/>
    </location>
</feature>
<organism evidence="2 3">
    <name type="scientific">Fischerella muscicola CCMEE 5323</name>
    <dbReference type="NCBI Taxonomy" id="2019572"/>
    <lineage>
        <taxon>Bacteria</taxon>
        <taxon>Bacillati</taxon>
        <taxon>Cyanobacteriota</taxon>
        <taxon>Cyanophyceae</taxon>
        <taxon>Nostocales</taxon>
        <taxon>Hapalosiphonaceae</taxon>
        <taxon>Fischerella</taxon>
    </lineage>
</organism>
<dbReference type="PANTHER" id="PTHR43591">
    <property type="entry name" value="METHYLTRANSFERASE"/>
    <property type="match status" value="1"/>
</dbReference>
<dbReference type="AlphaFoldDB" id="A0A2N6JUX8"/>
<accession>A0A2N6JUX8</accession>
<keyword evidence="2" id="KW-0489">Methyltransferase</keyword>
<dbReference type="RefSeq" id="WP_016870486.1">
    <property type="nucleotide sequence ID" value="NZ_CAWNVR010000115.1"/>
</dbReference>
<dbReference type="InterPro" id="IPR041698">
    <property type="entry name" value="Methyltransf_25"/>
</dbReference>
<sequence>MSDTLTKLTYQTFQQSKNYFGLAHKTLSARLLNLVSPVEQQTKPIPTEVIPKLQQRLDNLLEIDWQDAQQGVYPTSLLFDNPWQDFFQYYPVVCLDIFQMWERAKQKKYQDFPPNVETSGYPSYYVQNFHHQTDGYLSDLSANLYDLQVEILFGGTADPMRRRILAPLKEGLRFFADTPSRQVRVLDVACGTGRTLKMIRAALPQASLFGTDLSPAYLRKANELLSQIPGELPQLLQANAEELPYLDNYFHAVTSVFLFHELPAAVRQRVIEQCYRVTKPGGVFIICDSIQMSDSPEMEPLMENFHEIYHEPYYKHYMTDDLVERLEKAGFENVEVQVHFMSKYLIAHKPF</sequence>
<gene>
    <name evidence="2" type="ORF">CEN44_27755</name>
</gene>
<keyword evidence="2" id="KW-0808">Transferase</keyword>
<dbReference type="Proteomes" id="UP000235036">
    <property type="component" value="Unassembled WGS sequence"/>
</dbReference>
<evidence type="ECO:0000313" key="2">
    <source>
        <dbReference type="EMBL" id="PLZ82368.1"/>
    </source>
</evidence>
<evidence type="ECO:0000259" key="1">
    <source>
        <dbReference type="Pfam" id="PF13649"/>
    </source>
</evidence>
<dbReference type="SUPFAM" id="SSF53335">
    <property type="entry name" value="S-adenosyl-L-methionine-dependent methyltransferases"/>
    <property type="match status" value="1"/>
</dbReference>
<dbReference type="GO" id="GO:0032259">
    <property type="term" value="P:methylation"/>
    <property type="evidence" value="ECO:0007669"/>
    <property type="project" value="UniProtKB-KW"/>
</dbReference>
<dbReference type="Gene3D" id="3.40.50.150">
    <property type="entry name" value="Vaccinia Virus protein VP39"/>
    <property type="match status" value="1"/>
</dbReference>